<dbReference type="Proteomes" id="UP001164705">
    <property type="component" value="Chromosome"/>
</dbReference>
<organism evidence="1 2">
    <name type="scientific">Lacinutrix neustonica</name>
    <dbReference type="NCBI Taxonomy" id="2980107"/>
    <lineage>
        <taxon>Bacteria</taxon>
        <taxon>Pseudomonadati</taxon>
        <taxon>Bacteroidota</taxon>
        <taxon>Flavobacteriia</taxon>
        <taxon>Flavobacteriales</taxon>
        <taxon>Flavobacteriaceae</taxon>
        <taxon>Lacinutrix</taxon>
    </lineage>
</organism>
<keyword evidence="2" id="KW-1185">Reference proteome</keyword>
<accession>A0A9E8SGN2</accession>
<dbReference type="KEGG" id="lnu:N7U66_18870"/>
<dbReference type="AlphaFoldDB" id="A0A9E8SGN2"/>
<evidence type="ECO:0000313" key="1">
    <source>
        <dbReference type="EMBL" id="WAC01895.1"/>
    </source>
</evidence>
<gene>
    <name evidence="1" type="ORF">N7U66_18870</name>
</gene>
<sequence length="62" mass="6624">MYFASNPTISTFALGQYFKNRINLALAAVEGSVNNSSPPFAIPSPAPYIQSVPGISNPYDCN</sequence>
<protein>
    <submittedName>
        <fullName evidence="1">Uncharacterized protein</fullName>
    </submittedName>
</protein>
<evidence type="ECO:0000313" key="2">
    <source>
        <dbReference type="Proteomes" id="UP001164705"/>
    </source>
</evidence>
<reference evidence="1" key="1">
    <citation type="submission" date="2022-11" db="EMBL/GenBank/DDBJ databases">
        <title>Lacinutrix neustonica HL-RS19T sp. nov., isolated from the surface microlayer sample of brackish Lake Shihwa.</title>
        <authorList>
            <person name="Choi J.Y."/>
            <person name="Hwang C.Y."/>
        </authorList>
    </citation>
    <scope>NUCLEOTIDE SEQUENCE</scope>
    <source>
        <strain evidence="1">HL-RS19</strain>
    </source>
</reference>
<proteinExistence type="predicted"/>
<dbReference type="EMBL" id="CP113088">
    <property type="protein sequence ID" value="WAC01895.1"/>
    <property type="molecule type" value="Genomic_DNA"/>
</dbReference>
<name>A0A9E8SGN2_9FLAO</name>
<dbReference type="RefSeq" id="WP_267676493.1">
    <property type="nucleotide sequence ID" value="NZ_CP113088.1"/>
</dbReference>